<keyword evidence="2 6" id="KW-0963">Cytoplasm</keyword>
<keyword evidence="5 6" id="KW-0378">Hydrolase</keyword>
<organism evidence="7 8">
    <name type="scientific">Pedobacter albus</name>
    <dbReference type="NCBI Taxonomy" id="3113905"/>
    <lineage>
        <taxon>Bacteria</taxon>
        <taxon>Pseudomonadati</taxon>
        <taxon>Bacteroidota</taxon>
        <taxon>Sphingobacteriia</taxon>
        <taxon>Sphingobacteriales</taxon>
        <taxon>Sphingobacteriaceae</taxon>
        <taxon>Pedobacter</taxon>
    </lineage>
</organism>
<dbReference type="PANTHER" id="PTHR28511:SF1">
    <property type="entry name" value="ENDONUCLEASE V"/>
    <property type="match status" value="1"/>
</dbReference>
<dbReference type="CDD" id="cd06559">
    <property type="entry name" value="Endonuclease_V"/>
    <property type="match status" value="1"/>
</dbReference>
<name>A0ABU7I4Q2_9SPHI</name>
<dbReference type="EMBL" id="JAZDQT010000001">
    <property type="protein sequence ID" value="MEE1944306.1"/>
    <property type="molecule type" value="Genomic_DNA"/>
</dbReference>
<proteinExistence type="inferred from homology"/>
<keyword evidence="4 6" id="KW-0255">Endonuclease</keyword>
<evidence type="ECO:0000256" key="3">
    <source>
        <dbReference type="ARBA" id="ARBA00022722"/>
    </source>
</evidence>
<comment type="caution">
    <text evidence="7">The sequence shown here is derived from an EMBL/GenBank/DDBJ whole genome shotgun (WGS) entry which is preliminary data.</text>
</comment>
<comment type="subcellular location">
    <subcellularLocation>
        <location evidence="1 6">Cytoplasm</location>
    </subcellularLocation>
</comment>
<evidence type="ECO:0000313" key="8">
    <source>
        <dbReference type="Proteomes" id="UP001336835"/>
    </source>
</evidence>
<dbReference type="PANTHER" id="PTHR28511">
    <property type="entry name" value="ENDONUCLEASE V"/>
    <property type="match status" value="1"/>
</dbReference>
<feature type="binding site" evidence="6">
    <location>
        <position position="108"/>
    </location>
    <ligand>
        <name>Mg(2+)</name>
        <dbReference type="ChEBI" id="CHEBI:18420"/>
    </ligand>
</feature>
<dbReference type="EC" id="3.1.21.7" evidence="6"/>
<evidence type="ECO:0000256" key="4">
    <source>
        <dbReference type="ARBA" id="ARBA00022759"/>
    </source>
</evidence>
<dbReference type="Pfam" id="PF04493">
    <property type="entry name" value="Endonuclease_5"/>
    <property type="match status" value="1"/>
</dbReference>
<dbReference type="GO" id="GO:0004519">
    <property type="term" value="F:endonuclease activity"/>
    <property type="evidence" value="ECO:0007669"/>
    <property type="project" value="UniProtKB-KW"/>
</dbReference>
<comment type="cofactor">
    <cofactor evidence="6">
        <name>Mg(2+)</name>
        <dbReference type="ChEBI" id="CHEBI:18420"/>
    </cofactor>
</comment>
<comment type="similarity">
    <text evidence="6">Belongs to the endonuclease V family.</text>
</comment>
<dbReference type="Gene3D" id="3.30.2170.10">
    <property type="entry name" value="archaeoglobus fulgidus dsm 4304 superfamily"/>
    <property type="match status" value="1"/>
</dbReference>
<evidence type="ECO:0000313" key="7">
    <source>
        <dbReference type="EMBL" id="MEE1944306.1"/>
    </source>
</evidence>
<keyword evidence="6" id="KW-0234">DNA repair</keyword>
<keyword evidence="6" id="KW-0479">Metal-binding</keyword>
<dbReference type="Proteomes" id="UP001336835">
    <property type="component" value="Unassembled WGS sequence"/>
</dbReference>
<evidence type="ECO:0000256" key="5">
    <source>
        <dbReference type="ARBA" id="ARBA00022801"/>
    </source>
</evidence>
<keyword evidence="8" id="KW-1185">Reference proteome</keyword>
<feature type="site" description="Interaction with target DNA" evidence="6">
    <location>
        <position position="78"/>
    </location>
</feature>
<sequence length="236" mass="26561">MIDYNQLTVPEVIALQKEMRKDLRFEIPDQQPIHTIAGADISYNKDSNLFYAAIVVLSYPQMTLKAYSLATGISDFPYIPGFLGFREVPTLLEAWELLPVKPDVVVLDGQGILHPRRMGIASHFGVLTHQATIGCAKNSLYGKYKEPNGLKYSFSEMHEQSTLLGYALRTKENSKPVYISPGYGLSLPKSLLIMKKCVGKYRIPEPTRLAHEVVNEFRIGKLKAGFKLVEQIPELF</sequence>
<comment type="function">
    <text evidence="6">DNA repair enzyme involved in the repair of deaminated bases. Selectively cleaves double-stranded DNA at the second phosphodiester bond 3' to a deoxyinosine leaving behind the intact lesion on the nicked DNA.</text>
</comment>
<keyword evidence="3 6" id="KW-0540">Nuclease</keyword>
<accession>A0ABU7I4Q2</accession>
<dbReference type="RefSeq" id="WP_330106680.1">
    <property type="nucleotide sequence ID" value="NZ_JAZDQT010000001.1"/>
</dbReference>
<evidence type="ECO:0000256" key="6">
    <source>
        <dbReference type="HAMAP-Rule" id="MF_00801"/>
    </source>
</evidence>
<evidence type="ECO:0000256" key="1">
    <source>
        <dbReference type="ARBA" id="ARBA00004496"/>
    </source>
</evidence>
<feature type="binding site" evidence="6">
    <location>
        <position position="40"/>
    </location>
    <ligand>
        <name>Mg(2+)</name>
        <dbReference type="ChEBI" id="CHEBI:18420"/>
    </ligand>
</feature>
<dbReference type="InterPro" id="IPR007581">
    <property type="entry name" value="Endonuclease-V"/>
</dbReference>
<reference evidence="7 8" key="1">
    <citation type="submission" date="2024-01" db="EMBL/GenBank/DDBJ databases">
        <title>Pedobacter sp. nov., isolated from fresh soil.</title>
        <authorList>
            <person name="Le N.T.T."/>
        </authorList>
    </citation>
    <scope>NUCLEOTIDE SEQUENCE [LARGE SCALE GENOMIC DNA]</scope>
    <source>
        <strain evidence="7 8">KR3-3</strain>
    </source>
</reference>
<comment type="catalytic activity">
    <reaction evidence="6">
        <text>Endonucleolytic cleavage at apurinic or apyrimidinic sites to products with a 5'-phosphate.</text>
        <dbReference type="EC" id="3.1.21.7"/>
    </reaction>
</comment>
<protein>
    <recommendedName>
        <fullName evidence="6">Endonuclease V</fullName>
        <ecNumber evidence="6">3.1.21.7</ecNumber>
    </recommendedName>
    <alternativeName>
        <fullName evidence="6">Deoxyinosine 3'endonuclease</fullName>
    </alternativeName>
    <alternativeName>
        <fullName evidence="6">Deoxyribonuclease V</fullName>
        <shortName evidence="6">DNase V</shortName>
    </alternativeName>
</protein>
<keyword evidence="6" id="KW-0460">Magnesium</keyword>
<gene>
    <name evidence="6" type="primary">nfi</name>
    <name evidence="7" type="ORF">VRU48_04255</name>
</gene>
<evidence type="ECO:0000256" key="2">
    <source>
        <dbReference type="ARBA" id="ARBA00022490"/>
    </source>
</evidence>
<dbReference type="HAMAP" id="MF_00801">
    <property type="entry name" value="Endonuclease_5"/>
    <property type="match status" value="1"/>
</dbReference>
<keyword evidence="6" id="KW-0227">DNA damage</keyword>